<keyword evidence="3" id="KW-1185">Reference proteome</keyword>
<name>A0AAD7SWE0_9TELE</name>
<feature type="compositionally biased region" description="Polar residues" evidence="1">
    <location>
        <begin position="203"/>
        <end position="213"/>
    </location>
</feature>
<feature type="region of interest" description="Disordered" evidence="1">
    <location>
        <begin position="177"/>
        <end position="242"/>
    </location>
</feature>
<reference evidence="2" key="1">
    <citation type="journal article" date="2023" name="Science">
        <title>Genome structures resolve the early diversification of teleost fishes.</title>
        <authorList>
            <person name="Parey E."/>
            <person name="Louis A."/>
            <person name="Montfort J."/>
            <person name="Bouchez O."/>
            <person name="Roques C."/>
            <person name="Iampietro C."/>
            <person name="Lluch J."/>
            <person name="Castinel A."/>
            <person name="Donnadieu C."/>
            <person name="Desvignes T."/>
            <person name="Floi Bucao C."/>
            <person name="Jouanno E."/>
            <person name="Wen M."/>
            <person name="Mejri S."/>
            <person name="Dirks R."/>
            <person name="Jansen H."/>
            <person name="Henkel C."/>
            <person name="Chen W.J."/>
            <person name="Zahm M."/>
            <person name="Cabau C."/>
            <person name="Klopp C."/>
            <person name="Thompson A.W."/>
            <person name="Robinson-Rechavi M."/>
            <person name="Braasch I."/>
            <person name="Lecointre G."/>
            <person name="Bobe J."/>
            <person name="Postlethwait J.H."/>
            <person name="Berthelot C."/>
            <person name="Roest Crollius H."/>
            <person name="Guiguen Y."/>
        </authorList>
    </citation>
    <scope>NUCLEOTIDE SEQUENCE</scope>
    <source>
        <strain evidence="2">NC1722</strain>
    </source>
</reference>
<feature type="region of interest" description="Disordered" evidence="1">
    <location>
        <begin position="107"/>
        <end position="150"/>
    </location>
</feature>
<protein>
    <submittedName>
        <fullName evidence="2">Uncharacterized protein</fullName>
    </submittedName>
</protein>
<evidence type="ECO:0000313" key="2">
    <source>
        <dbReference type="EMBL" id="KAJ8409883.1"/>
    </source>
</evidence>
<dbReference type="AlphaFoldDB" id="A0AAD7SWE0"/>
<organism evidence="2 3">
    <name type="scientific">Aldrovandia affinis</name>
    <dbReference type="NCBI Taxonomy" id="143900"/>
    <lineage>
        <taxon>Eukaryota</taxon>
        <taxon>Metazoa</taxon>
        <taxon>Chordata</taxon>
        <taxon>Craniata</taxon>
        <taxon>Vertebrata</taxon>
        <taxon>Euteleostomi</taxon>
        <taxon>Actinopterygii</taxon>
        <taxon>Neopterygii</taxon>
        <taxon>Teleostei</taxon>
        <taxon>Notacanthiformes</taxon>
        <taxon>Halosauridae</taxon>
        <taxon>Aldrovandia</taxon>
    </lineage>
</organism>
<accession>A0AAD7SWE0</accession>
<proteinExistence type="predicted"/>
<dbReference type="Proteomes" id="UP001221898">
    <property type="component" value="Unassembled WGS sequence"/>
</dbReference>
<sequence>HHWRTSETGVGRCGIGHVELERKQIPPPPEKCVHLGPCYGTVNTCCQKLFRSLSRAMLFFKKGFHFARRGAKITDRRMCNNIELRTSFKTTERKEHLYSVRAAAPGSHIPLGVGEQDPLSHQGGSQQGPAQGDRGHNKAPDPSGHGPLPEQMLYMFRADGVVGAHPRSWTGCQFPSVSGVGPHLRKPRKESTACPGMHVLSGRTGTKQTTQGEKATKPPPGPLTGNFPAVRSNDPSRPNCGW</sequence>
<dbReference type="EMBL" id="JAINUG010000028">
    <property type="protein sequence ID" value="KAJ8409883.1"/>
    <property type="molecule type" value="Genomic_DNA"/>
</dbReference>
<comment type="caution">
    <text evidence="2">The sequence shown here is derived from an EMBL/GenBank/DDBJ whole genome shotgun (WGS) entry which is preliminary data.</text>
</comment>
<evidence type="ECO:0000256" key="1">
    <source>
        <dbReference type="SAM" id="MobiDB-lite"/>
    </source>
</evidence>
<gene>
    <name evidence="2" type="ORF">AAFF_G00209240</name>
</gene>
<evidence type="ECO:0000313" key="3">
    <source>
        <dbReference type="Proteomes" id="UP001221898"/>
    </source>
</evidence>
<feature type="non-terminal residue" evidence="2">
    <location>
        <position position="1"/>
    </location>
</feature>